<organism evidence="1 2">
    <name type="scientific">Mycolicibacterium parafortuitum</name>
    <name type="common">Mycobacterium parafortuitum</name>
    <dbReference type="NCBI Taxonomy" id="39692"/>
    <lineage>
        <taxon>Bacteria</taxon>
        <taxon>Bacillati</taxon>
        <taxon>Actinomycetota</taxon>
        <taxon>Actinomycetes</taxon>
        <taxon>Mycobacteriales</taxon>
        <taxon>Mycobacteriaceae</taxon>
        <taxon>Mycolicibacterium</taxon>
    </lineage>
</organism>
<dbReference type="Proteomes" id="UP001289645">
    <property type="component" value="Unassembled WGS sequence"/>
</dbReference>
<proteinExistence type="predicted"/>
<reference evidence="1 2" key="1">
    <citation type="journal article" date="2021" name="Chemosphere">
        <title>Bioballs carrying a syntrophic Rhodococcus and Mycolicibacterium consortium for simultaneous sorption and biodegradation of fuel oil in contaminated freshwater.</title>
        <authorList>
            <person name="Naloka K."/>
            <person name="Polrit D."/>
            <person name="Muangchinda C."/>
            <person name="Thoetkiattikul H."/>
            <person name="Pinyakong O."/>
        </authorList>
    </citation>
    <scope>NUCLEOTIDE SEQUENCE [LARGE SCALE GENOMIC DNA]</scope>
    <source>
        <strain evidence="1 2">J101</strain>
    </source>
</reference>
<gene>
    <name evidence="1" type="ORF">OHX15_07600</name>
</gene>
<name>A0ACC6ME52_MYCPF</name>
<evidence type="ECO:0000313" key="1">
    <source>
        <dbReference type="EMBL" id="MDZ5085249.1"/>
    </source>
</evidence>
<evidence type="ECO:0000313" key="2">
    <source>
        <dbReference type="Proteomes" id="UP001289645"/>
    </source>
</evidence>
<comment type="caution">
    <text evidence="1">The sequence shown here is derived from an EMBL/GenBank/DDBJ whole genome shotgun (WGS) entry which is preliminary data.</text>
</comment>
<protein>
    <submittedName>
        <fullName evidence="1">DUF4262 domain-containing protein</fullName>
    </submittedName>
</protein>
<sequence>MCWQCDHPDKTTDDYVDVLRKTIEDHRWAVQFVECDKRPFAYTVGLHERGLPELLVTGLPAQTSAKLLNVIGQGMVDDGMVLRPAEHIDCGGRFLLEVVEVEHPDVHLTFAIRLGGPDVHAYQLVWADDRGRWPWDRGWGHGRRRQPVLGVRGSKPA</sequence>
<keyword evidence="2" id="KW-1185">Reference proteome</keyword>
<dbReference type="EMBL" id="JAOXLN010000006">
    <property type="protein sequence ID" value="MDZ5085249.1"/>
    <property type="molecule type" value="Genomic_DNA"/>
</dbReference>
<accession>A0ACC6ME52</accession>